<accession>A0A0E9VM17</accession>
<reference evidence="1" key="1">
    <citation type="submission" date="2014-11" db="EMBL/GenBank/DDBJ databases">
        <authorList>
            <person name="Amaro Gonzalez C."/>
        </authorList>
    </citation>
    <scope>NUCLEOTIDE SEQUENCE</scope>
</reference>
<evidence type="ECO:0000313" key="1">
    <source>
        <dbReference type="EMBL" id="JAH79184.1"/>
    </source>
</evidence>
<name>A0A0E9VM17_ANGAN</name>
<sequence length="36" mass="3880">MCTLCGKYAGTLAGYQGACDVLSKDFFLMSHISLCM</sequence>
<dbReference type="EMBL" id="GBXM01029393">
    <property type="protein sequence ID" value="JAH79184.1"/>
    <property type="molecule type" value="Transcribed_RNA"/>
</dbReference>
<proteinExistence type="predicted"/>
<reference evidence="1" key="2">
    <citation type="journal article" date="2015" name="Fish Shellfish Immunol.">
        <title>Early steps in the European eel (Anguilla anguilla)-Vibrio vulnificus interaction in the gills: Role of the RtxA13 toxin.</title>
        <authorList>
            <person name="Callol A."/>
            <person name="Pajuelo D."/>
            <person name="Ebbesson L."/>
            <person name="Teles M."/>
            <person name="MacKenzie S."/>
            <person name="Amaro C."/>
        </authorList>
    </citation>
    <scope>NUCLEOTIDE SEQUENCE</scope>
</reference>
<organism evidence="1">
    <name type="scientific">Anguilla anguilla</name>
    <name type="common">European freshwater eel</name>
    <name type="synonym">Muraena anguilla</name>
    <dbReference type="NCBI Taxonomy" id="7936"/>
    <lineage>
        <taxon>Eukaryota</taxon>
        <taxon>Metazoa</taxon>
        <taxon>Chordata</taxon>
        <taxon>Craniata</taxon>
        <taxon>Vertebrata</taxon>
        <taxon>Euteleostomi</taxon>
        <taxon>Actinopterygii</taxon>
        <taxon>Neopterygii</taxon>
        <taxon>Teleostei</taxon>
        <taxon>Anguilliformes</taxon>
        <taxon>Anguillidae</taxon>
        <taxon>Anguilla</taxon>
    </lineage>
</organism>
<dbReference type="AlphaFoldDB" id="A0A0E9VM17"/>
<protein>
    <submittedName>
        <fullName evidence="1">Uncharacterized protein</fullName>
    </submittedName>
</protein>